<dbReference type="InterPro" id="IPR011009">
    <property type="entry name" value="Kinase-like_dom_sf"/>
</dbReference>
<dbReference type="Pfam" id="PF07714">
    <property type="entry name" value="PK_Tyr_Ser-Thr"/>
    <property type="match status" value="1"/>
</dbReference>
<dbReference type="Gene3D" id="1.10.510.10">
    <property type="entry name" value="Transferase(Phosphotransferase) domain 1"/>
    <property type="match status" value="2"/>
</dbReference>
<dbReference type="PANTHER" id="PTHR27003">
    <property type="entry name" value="OS07G0166700 PROTEIN"/>
    <property type="match status" value="1"/>
</dbReference>
<keyword evidence="3" id="KW-1185">Reference proteome</keyword>
<dbReference type="PROSITE" id="PS50011">
    <property type="entry name" value="PROTEIN_KINASE_DOM"/>
    <property type="match status" value="1"/>
</dbReference>
<organism evidence="2 3">
    <name type="scientific">Capsicum baccatum</name>
    <name type="common">Peruvian pepper</name>
    <dbReference type="NCBI Taxonomy" id="33114"/>
    <lineage>
        <taxon>Eukaryota</taxon>
        <taxon>Viridiplantae</taxon>
        <taxon>Streptophyta</taxon>
        <taxon>Embryophyta</taxon>
        <taxon>Tracheophyta</taxon>
        <taxon>Spermatophyta</taxon>
        <taxon>Magnoliopsida</taxon>
        <taxon>eudicotyledons</taxon>
        <taxon>Gunneridae</taxon>
        <taxon>Pentapetalae</taxon>
        <taxon>asterids</taxon>
        <taxon>lamiids</taxon>
        <taxon>Solanales</taxon>
        <taxon>Solanaceae</taxon>
        <taxon>Solanoideae</taxon>
        <taxon>Capsiceae</taxon>
        <taxon>Capsicum</taxon>
    </lineage>
</organism>
<reference evidence="2 3" key="1">
    <citation type="journal article" date="2017" name="Genome Biol.">
        <title>New reference genome sequences of hot pepper reveal the massive evolution of plant disease-resistance genes by retroduplication.</title>
        <authorList>
            <person name="Kim S."/>
            <person name="Park J."/>
            <person name="Yeom S.I."/>
            <person name="Kim Y.M."/>
            <person name="Seo E."/>
            <person name="Kim K.T."/>
            <person name="Kim M.S."/>
            <person name="Lee J.M."/>
            <person name="Cheong K."/>
            <person name="Shin H.S."/>
            <person name="Kim S.B."/>
            <person name="Han K."/>
            <person name="Lee J."/>
            <person name="Park M."/>
            <person name="Lee H.A."/>
            <person name="Lee H.Y."/>
            <person name="Lee Y."/>
            <person name="Oh S."/>
            <person name="Lee J.H."/>
            <person name="Choi E."/>
            <person name="Choi E."/>
            <person name="Lee S.E."/>
            <person name="Jeon J."/>
            <person name="Kim H."/>
            <person name="Choi G."/>
            <person name="Song H."/>
            <person name="Lee J."/>
            <person name="Lee S.C."/>
            <person name="Kwon J.K."/>
            <person name="Lee H.Y."/>
            <person name="Koo N."/>
            <person name="Hong Y."/>
            <person name="Kim R.W."/>
            <person name="Kang W.H."/>
            <person name="Huh J.H."/>
            <person name="Kang B.C."/>
            <person name="Yang T.J."/>
            <person name="Lee Y.H."/>
            <person name="Bennetzen J.L."/>
            <person name="Choi D."/>
        </authorList>
    </citation>
    <scope>NUCLEOTIDE SEQUENCE [LARGE SCALE GENOMIC DNA]</scope>
    <source>
        <strain evidence="3">cv. PBC81</strain>
    </source>
</reference>
<accession>A0A2G2VMU2</accession>
<dbReference type="GO" id="GO:0005886">
    <property type="term" value="C:plasma membrane"/>
    <property type="evidence" value="ECO:0007669"/>
    <property type="project" value="TreeGrafter"/>
</dbReference>
<reference evidence="3" key="2">
    <citation type="journal article" date="2017" name="J. Anim. Genet.">
        <title>Multiple reference genome sequences of hot pepper reveal the massive evolution of plant disease resistance genes by retroduplication.</title>
        <authorList>
            <person name="Kim S."/>
            <person name="Park J."/>
            <person name="Yeom S.-I."/>
            <person name="Kim Y.-M."/>
            <person name="Seo E."/>
            <person name="Kim K.-T."/>
            <person name="Kim M.-S."/>
            <person name="Lee J.M."/>
            <person name="Cheong K."/>
            <person name="Shin H.-S."/>
            <person name="Kim S.-B."/>
            <person name="Han K."/>
            <person name="Lee J."/>
            <person name="Park M."/>
            <person name="Lee H.-A."/>
            <person name="Lee H.-Y."/>
            <person name="Lee Y."/>
            <person name="Oh S."/>
            <person name="Lee J.H."/>
            <person name="Choi E."/>
            <person name="Choi E."/>
            <person name="Lee S.E."/>
            <person name="Jeon J."/>
            <person name="Kim H."/>
            <person name="Choi G."/>
            <person name="Song H."/>
            <person name="Lee J."/>
            <person name="Lee S.-C."/>
            <person name="Kwon J.-K."/>
            <person name="Lee H.-Y."/>
            <person name="Koo N."/>
            <person name="Hong Y."/>
            <person name="Kim R.W."/>
            <person name="Kang W.-H."/>
            <person name="Huh J.H."/>
            <person name="Kang B.-C."/>
            <person name="Yang T.-J."/>
            <person name="Lee Y.-H."/>
            <person name="Bennetzen J.L."/>
            <person name="Choi D."/>
        </authorList>
    </citation>
    <scope>NUCLEOTIDE SEQUENCE [LARGE SCALE GENOMIC DNA]</scope>
    <source>
        <strain evidence="3">cv. PBC81</strain>
    </source>
</reference>
<dbReference type="Proteomes" id="UP000224567">
    <property type="component" value="Unassembled WGS sequence"/>
</dbReference>
<dbReference type="InterPro" id="IPR000719">
    <property type="entry name" value="Prot_kinase_dom"/>
</dbReference>
<dbReference type="GO" id="GO:0009506">
    <property type="term" value="C:plasmodesma"/>
    <property type="evidence" value="ECO:0007669"/>
    <property type="project" value="TreeGrafter"/>
</dbReference>
<evidence type="ECO:0000313" key="2">
    <source>
        <dbReference type="EMBL" id="PHT34283.1"/>
    </source>
</evidence>
<dbReference type="InterPro" id="IPR008271">
    <property type="entry name" value="Ser/Thr_kinase_AS"/>
</dbReference>
<protein>
    <recommendedName>
        <fullName evidence="1">Protein kinase domain-containing protein</fullName>
    </recommendedName>
</protein>
<dbReference type="PANTHER" id="PTHR27003:SF375">
    <property type="entry name" value="RECEPTOR-LIKE PROTEIN KINASE HERK 1"/>
    <property type="match status" value="1"/>
</dbReference>
<dbReference type="InterPro" id="IPR001245">
    <property type="entry name" value="Ser-Thr/Tyr_kinase_cat_dom"/>
</dbReference>
<dbReference type="InterPro" id="IPR045272">
    <property type="entry name" value="ANXUR1/2-like"/>
</dbReference>
<proteinExistence type="predicted"/>
<sequence length="209" mass="23665">MGCCDHGNDMILDYEYVENGSLRSHLYGSDLPNISWAKRLEICIGAARGLLYLHTIAIIHCDVKSTNILLDENFVEKVTHFGLSKIEPDLDHASGGLAVHLSLPAEWINSAECARKWQKREQLERIIDPNLLGRIRLDSLRKFGETTEECLADYSVDRPSMSDVLWNLEYALHLQEVFILQDNPEENCIIPIGEQINKFNHVDASSFAA</sequence>
<dbReference type="EMBL" id="MLFT02000011">
    <property type="protein sequence ID" value="PHT34283.1"/>
    <property type="molecule type" value="Genomic_DNA"/>
</dbReference>
<evidence type="ECO:0000313" key="3">
    <source>
        <dbReference type="Proteomes" id="UP000224567"/>
    </source>
</evidence>
<dbReference type="AlphaFoldDB" id="A0A2G2VMU2"/>
<dbReference type="SMART" id="SM00219">
    <property type="entry name" value="TyrKc"/>
    <property type="match status" value="1"/>
</dbReference>
<dbReference type="GO" id="GO:0005524">
    <property type="term" value="F:ATP binding"/>
    <property type="evidence" value="ECO:0007669"/>
    <property type="project" value="InterPro"/>
</dbReference>
<evidence type="ECO:0000259" key="1">
    <source>
        <dbReference type="PROSITE" id="PS50011"/>
    </source>
</evidence>
<comment type="caution">
    <text evidence="2">The sequence shown here is derived from an EMBL/GenBank/DDBJ whole genome shotgun (WGS) entry which is preliminary data.</text>
</comment>
<dbReference type="SUPFAM" id="SSF56112">
    <property type="entry name" value="Protein kinase-like (PK-like)"/>
    <property type="match status" value="1"/>
</dbReference>
<name>A0A2G2VMU2_CAPBA</name>
<feature type="domain" description="Protein kinase" evidence="1">
    <location>
        <begin position="1"/>
        <end position="209"/>
    </location>
</feature>
<dbReference type="InterPro" id="IPR020635">
    <property type="entry name" value="Tyr_kinase_cat_dom"/>
</dbReference>
<dbReference type="PROSITE" id="PS00108">
    <property type="entry name" value="PROTEIN_KINASE_ST"/>
    <property type="match status" value="1"/>
</dbReference>
<dbReference type="GO" id="GO:0004714">
    <property type="term" value="F:transmembrane receptor protein tyrosine kinase activity"/>
    <property type="evidence" value="ECO:0007669"/>
    <property type="project" value="InterPro"/>
</dbReference>
<dbReference type="STRING" id="33114.A0A2G2VMU2"/>
<dbReference type="OrthoDB" id="4062651at2759"/>
<gene>
    <name evidence="2" type="ORF">CQW23_26083</name>
</gene>